<dbReference type="PANTHER" id="PTHR31096:SF6">
    <property type="entry name" value="ACT DOMAIN-CONTAINING PROTEIN ACR8"/>
    <property type="match status" value="1"/>
</dbReference>
<dbReference type="Proteomes" id="UP001151760">
    <property type="component" value="Unassembled WGS sequence"/>
</dbReference>
<accession>A0ABQ5A5U8</accession>
<evidence type="ECO:0000313" key="4">
    <source>
        <dbReference type="Proteomes" id="UP001151760"/>
    </source>
</evidence>
<keyword evidence="1 2" id="KW-0677">Repeat</keyword>
<sequence>MKKPSIYVNIPTSCDQMTDISSNLENEEDVLSLGTLRDTRYKSIDRLTVIELTGTYKVGLLSEVFAVLSELKCDVVESKVWTPNGQIASLIYLKHRDFGCSIEDSQKMPSPTPLSHRKSVYRCYSLAGNLVAAASVPLGPRLGLCPNSDPCLYLAGYLSNKTFAVTLR</sequence>
<dbReference type="PANTHER" id="PTHR31096">
    <property type="entry name" value="ACT DOMAIN-CONTAINING PROTEIN ACR4-RELATED"/>
    <property type="match status" value="1"/>
</dbReference>
<evidence type="ECO:0000313" key="3">
    <source>
        <dbReference type="EMBL" id="GJS97393.1"/>
    </source>
</evidence>
<dbReference type="SUPFAM" id="SSF55021">
    <property type="entry name" value="ACT-like"/>
    <property type="match status" value="1"/>
</dbReference>
<dbReference type="Gene3D" id="3.30.70.260">
    <property type="match status" value="1"/>
</dbReference>
<gene>
    <name evidence="3" type="ORF">Tco_0804361</name>
</gene>
<protein>
    <recommendedName>
        <fullName evidence="2">ACT domain-containing protein ACR</fullName>
    </recommendedName>
    <alternativeName>
        <fullName evidence="2">Protein ACT DOMAIN REPEATS</fullName>
    </alternativeName>
</protein>
<dbReference type="InterPro" id="IPR045865">
    <property type="entry name" value="ACT-like_dom_sf"/>
</dbReference>
<organism evidence="3 4">
    <name type="scientific">Tanacetum coccineum</name>
    <dbReference type="NCBI Taxonomy" id="301880"/>
    <lineage>
        <taxon>Eukaryota</taxon>
        <taxon>Viridiplantae</taxon>
        <taxon>Streptophyta</taxon>
        <taxon>Embryophyta</taxon>
        <taxon>Tracheophyta</taxon>
        <taxon>Spermatophyta</taxon>
        <taxon>Magnoliopsida</taxon>
        <taxon>eudicotyledons</taxon>
        <taxon>Gunneridae</taxon>
        <taxon>Pentapetalae</taxon>
        <taxon>asterids</taxon>
        <taxon>campanulids</taxon>
        <taxon>Asterales</taxon>
        <taxon>Asteraceae</taxon>
        <taxon>Asteroideae</taxon>
        <taxon>Anthemideae</taxon>
        <taxon>Anthemidinae</taxon>
        <taxon>Tanacetum</taxon>
    </lineage>
</organism>
<proteinExistence type="predicted"/>
<reference evidence="3" key="1">
    <citation type="journal article" date="2022" name="Int. J. Mol. Sci.">
        <title>Draft Genome of Tanacetum Coccineum: Genomic Comparison of Closely Related Tanacetum-Family Plants.</title>
        <authorList>
            <person name="Yamashiro T."/>
            <person name="Shiraishi A."/>
            <person name="Nakayama K."/>
            <person name="Satake H."/>
        </authorList>
    </citation>
    <scope>NUCLEOTIDE SEQUENCE</scope>
</reference>
<comment type="caution">
    <text evidence="3">The sequence shown here is derived from an EMBL/GenBank/DDBJ whole genome shotgun (WGS) entry which is preliminary data.</text>
</comment>
<reference evidence="3" key="2">
    <citation type="submission" date="2022-01" db="EMBL/GenBank/DDBJ databases">
        <authorList>
            <person name="Yamashiro T."/>
            <person name="Shiraishi A."/>
            <person name="Satake H."/>
            <person name="Nakayama K."/>
        </authorList>
    </citation>
    <scope>NUCLEOTIDE SEQUENCE</scope>
</reference>
<evidence type="ECO:0000256" key="1">
    <source>
        <dbReference type="ARBA" id="ARBA00022737"/>
    </source>
</evidence>
<keyword evidence="4" id="KW-1185">Reference proteome</keyword>
<evidence type="ECO:0000256" key="2">
    <source>
        <dbReference type="RuleBase" id="RU369043"/>
    </source>
</evidence>
<name>A0ABQ5A5U8_9ASTR</name>
<comment type="function">
    <text evidence="2">Binds amino acids.</text>
</comment>
<dbReference type="EMBL" id="BQNB010011959">
    <property type="protein sequence ID" value="GJS97393.1"/>
    <property type="molecule type" value="Genomic_DNA"/>
</dbReference>
<dbReference type="InterPro" id="IPR040217">
    <property type="entry name" value="ACR1-12"/>
</dbReference>